<accession>A0A4U6QLV5</accession>
<dbReference type="AlphaFoldDB" id="A0A4U6QLV5"/>
<proteinExistence type="predicted"/>
<gene>
    <name evidence="2" type="ORF">FDO65_08060</name>
</gene>
<evidence type="ECO:0000313" key="3">
    <source>
        <dbReference type="Proteomes" id="UP000306985"/>
    </source>
</evidence>
<organism evidence="2 3">
    <name type="scientific">Nakamurella flava</name>
    <dbReference type="NCBI Taxonomy" id="2576308"/>
    <lineage>
        <taxon>Bacteria</taxon>
        <taxon>Bacillati</taxon>
        <taxon>Actinomycetota</taxon>
        <taxon>Actinomycetes</taxon>
        <taxon>Nakamurellales</taxon>
        <taxon>Nakamurellaceae</taxon>
        <taxon>Nakamurella</taxon>
    </lineage>
</organism>
<dbReference type="OrthoDB" id="3295834at2"/>
<dbReference type="RefSeq" id="WP_137448818.1">
    <property type="nucleotide sequence ID" value="NZ_SZZH01000001.1"/>
</dbReference>
<sequence length="172" mass="18056">MAIPSDSEDLPVPLAADLRAAGLRWQPAAGDRFVVTDGTLDGDVFTVSDMVVEVIGEGSGGQVLGFNGTTEWALDSVPLEATLWLPREGQLRRLLGRSFRRLEVHEGRFHVTVANVPGTAVTDAGPQDAEPQNDGPGMTGGGGEMPEQPFEGGTATEAYGRALLFVIGRALG</sequence>
<comment type="caution">
    <text evidence="2">The sequence shown here is derived from an EMBL/GenBank/DDBJ whole genome shotgun (WGS) entry which is preliminary data.</text>
</comment>
<evidence type="ECO:0000313" key="2">
    <source>
        <dbReference type="EMBL" id="TKV61513.1"/>
    </source>
</evidence>
<name>A0A4U6QLV5_9ACTN</name>
<evidence type="ECO:0000256" key="1">
    <source>
        <dbReference type="SAM" id="MobiDB-lite"/>
    </source>
</evidence>
<feature type="region of interest" description="Disordered" evidence="1">
    <location>
        <begin position="118"/>
        <end position="153"/>
    </location>
</feature>
<protein>
    <submittedName>
        <fullName evidence="2">Pilus assembly protein CpaE</fullName>
    </submittedName>
</protein>
<dbReference type="EMBL" id="SZZH01000001">
    <property type="protein sequence ID" value="TKV61513.1"/>
    <property type="molecule type" value="Genomic_DNA"/>
</dbReference>
<reference evidence="2 3" key="1">
    <citation type="submission" date="2019-05" db="EMBL/GenBank/DDBJ databases">
        <title>Nakamurella sp. N5BH11, whole genome shotgun sequence.</title>
        <authorList>
            <person name="Tuo L."/>
        </authorList>
    </citation>
    <scope>NUCLEOTIDE SEQUENCE [LARGE SCALE GENOMIC DNA]</scope>
    <source>
        <strain evidence="2 3">N5BH11</strain>
    </source>
</reference>
<keyword evidence="3" id="KW-1185">Reference proteome</keyword>
<dbReference type="Proteomes" id="UP000306985">
    <property type="component" value="Unassembled WGS sequence"/>
</dbReference>